<dbReference type="OMA" id="SIECIDM"/>
<keyword evidence="2 4" id="KW-0863">Zinc-finger</keyword>
<feature type="region of interest" description="Disordered" evidence="6">
    <location>
        <begin position="626"/>
        <end position="651"/>
    </location>
</feature>
<feature type="region of interest" description="Disordered" evidence="6">
    <location>
        <begin position="46"/>
        <end position="84"/>
    </location>
</feature>
<evidence type="ECO:0000259" key="7">
    <source>
        <dbReference type="PROSITE" id="PS50089"/>
    </source>
</evidence>
<dbReference type="PROSITE" id="PS50089">
    <property type="entry name" value="ZF_RING_2"/>
    <property type="match status" value="1"/>
</dbReference>
<dbReference type="EMBL" id="HF935604">
    <property type="protein sequence ID" value="CCX31557.1"/>
    <property type="molecule type" value="Genomic_DNA"/>
</dbReference>
<dbReference type="eggNOG" id="KOG0804">
    <property type="taxonomic scope" value="Eukaryota"/>
</dbReference>
<dbReference type="SMART" id="SM00184">
    <property type="entry name" value="RING"/>
    <property type="match status" value="1"/>
</dbReference>
<dbReference type="InterPro" id="IPR034931">
    <property type="entry name" value="ETP1_RRM"/>
</dbReference>
<reference evidence="9 10" key="1">
    <citation type="journal article" date="2013" name="PLoS Genet.">
        <title>The genome and development-dependent transcriptomes of Pyronema confluens: a window into fungal evolution.</title>
        <authorList>
            <person name="Traeger S."/>
            <person name="Altegoer F."/>
            <person name="Freitag M."/>
            <person name="Gabaldon T."/>
            <person name="Kempken F."/>
            <person name="Kumar A."/>
            <person name="Marcet-Houben M."/>
            <person name="Poggeler S."/>
            <person name="Stajich J.E."/>
            <person name="Nowrousian M."/>
        </authorList>
    </citation>
    <scope>NUCLEOTIDE SEQUENCE [LARGE SCALE GENOMIC DNA]</scope>
    <source>
        <strain evidence="10">CBS 100304</strain>
        <tissue evidence="9">Vegetative mycelium</tissue>
    </source>
</reference>
<keyword evidence="1" id="KW-0479">Metal-binding</keyword>
<feature type="compositionally biased region" description="Basic and acidic residues" evidence="6">
    <location>
        <begin position="58"/>
        <end position="67"/>
    </location>
</feature>
<protein>
    <submittedName>
        <fullName evidence="9">Similar to RING finger protein ETP1 homolog acc. no. O13747</fullName>
    </submittedName>
</protein>
<dbReference type="Pfam" id="PF07576">
    <property type="entry name" value="BRAP2"/>
    <property type="match status" value="1"/>
</dbReference>
<evidence type="ECO:0000256" key="6">
    <source>
        <dbReference type="SAM" id="MobiDB-lite"/>
    </source>
</evidence>
<dbReference type="InterPro" id="IPR011422">
    <property type="entry name" value="BRAP2/ETP1_RRM"/>
</dbReference>
<dbReference type="Proteomes" id="UP000018144">
    <property type="component" value="Unassembled WGS sequence"/>
</dbReference>
<keyword evidence="5" id="KW-0175">Coiled coil</keyword>
<feature type="coiled-coil region" evidence="5">
    <location>
        <begin position="553"/>
        <end position="587"/>
    </location>
</feature>
<evidence type="ECO:0000256" key="5">
    <source>
        <dbReference type="SAM" id="Coils"/>
    </source>
</evidence>
<dbReference type="Pfam" id="PF13639">
    <property type="entry name" value="zf-RING_2"/>
    <property type="match status" value="1"/>
</dbReference>
<evidence type="ECO:0000313" key="10">
    <source>
        <dbReference type="Proteomes" id="UP000018144"/>
    </source>
</evidence>
<feature type="domain" description="UBP-type" evidence="8">
    <location>
        <begin position="366"/>
        <end position="466"/>
    </location>
</feature>
<dbReference type="SMART" id="SM00290">
    <property type="entry name" value="ZnF_UBP"/>
    <property type="match status" value="1"/>
</dbReference>
<dbReference type="PROSITE" id="PS50271">
    <property type="entry name" value="ZF_UBP"/>
    <property type="match status" value="1"/>
</dbReference>
<evidence type="ECO:0000256" key="4">
    <source>
        <dbReference type="PROSITE-ProRule" id="PRU00502"/>
    </source>
</evidence>
<dbReference type="InterPro" id="IPR013083">
    <property type="entry name" value="Znf_RING/FYVE/PHD"/>
</dbReference>
<evidence type="ECO:0000259" key="8">
    <source>
        <dbReference type="PROSITE" id="PS50271"/>
    </source>
</evidence>
<dbReference type="InterPro" id="IPR001607">
    <property type="entry name" value="Znf_UBP"/>
</dbReference>
<dbReference type="OrthoDB" id="273556at2759"/>
<dbReference type="PANTHER" id="PTHR24007:SF7">
    <property type="entry name" value="BRCA1-ASSOCIATED PROTEIN"/>
    <property type="match status" value="1"/>
</dbReference>
<dbReference type="InterPro" id="IPR047243">
    <property type="entry name" value="RING-H2_BRAP2"/>
</dbReference>
<dbReference type="AlphaFoldDB" id="U4LJ12"/>
<feature type="compositionally biased region" description="Low complexity" evidence="6">
    <location>
        <begin position="303"/>
        <end position="315"/>
    </location>
</feature>
<dbReference type="GO" id="GO:0007265">
    <property type="term" value="P:Ras protein signal transduction"/>
    <property type="evidence" value="ECO:0007669"/>
    <property type="project" value="TreeGrafter"/>
</dbReference>
<feature type="domain" description="RING-type" evidence="7">
    <location>
        <begin position="330"/>
        <end position="369"/>
    </location>
</feature>
<dbReference type="SUPFAM" id="SSF57850">
    <property type="entry name" value="RING/U-box"/>
    <property type="match status" value="2"/>
</dbReference>
<evidence type="ECO:0000256" key="1">
    <source>
        <dbReference type="ARBA" id="ARBA00022723"/>
    </source>
</evidence>
<dbReference type="GO" id="GO:0016567">
    <property type="term" value="P:protein ubiquitination"/>
    <property type="evidence" value="ECO:0007669"/>
    <property type="project" value="TreeGrafter"/>
</dbReference>
<accession>U4LJ12</accession>
<evidence type="ECO:0000313" key="9">
    <source>
        <dbReference type="EMBL" id="CCX31557.1"/>
    </source>
</evidence>
<keyword evidence="3" id="KW-0862">Zinc</keyword>
<organism evidence="9 10">
    <name type="scientific">Pyronema omphalodes (strain CBS 100304)</name>
    <name type="common">Pyronema confluens</name>
    <dbReference type="NCBI Taxonomy" id="1076935"/>
    <lineage>
        <taxon>Eukaryota</taxon>
        <taxon>Fungi</taxon>
        <taxon>Dikarya</taxon>
        <taxon>Ascomycota</taxon>
        <taxon>Pezizomycotina</taxon>
        <taxon>Pezizomycetes</taxon>
        <taxon>Pezizales</taxon>
        <taxon>Pyronemataceae</taxon>
        <taxon>Pyronema</taxon>
    </lineage>
</organism>
<dbReference type="Pfam" id="PF02148">
    <property type="entry name" value="zf-UBP"/>
    <property type="match status" value="1"/>
</dbReference>
<dbReference type="GO" id="GO:0061630">
    <property type="term" value="F:ubiquitin protein ligase activity"/>
    <property type="evidence" value="ECO:0007669"/>
    <property type="project" value="TreeGrafter"/>
</dbReference>
<feature type="region of interest" description="Disordered" evidence="6">
    <location>
        <begin position="295"/>
        <end position="320"/>
    </location>
</feature>
<proteinExistence type="predicted"/>
<keyword evidence="10" id="KW-1185">Reference proteome</keyword>
<evidence type="ECO:0000256" key="3">
    <source>
        <dbReference type="ARBA" id="ARBA00022833"/>
    </source>
</evidence>
<name>U4LJ12_PYROM</name>
<dbReference type="GO" id="GO:0008270">
    <property type="term" value="F:zinc ion binding"/>
    <property type="evidence" value="ECO:0007669"/>
    <property type="project" value="UniProtKB-KW"/>
</dbReference>
<dbReference type="GO" id="GO:0005737">
    <property type="term" value="C:cytoplasm"/>
    <property type="evidence" value="ECO:0007669"/>
    <property type="project" value="TreeGrafter"/>
</dbReference>
<sequence>MPSYLFHLLFELYSPHSPYCRNLPELSVLSEKQLSTLPDWIPPPNTNIFSTDLPSHNRRPEAEEPRPIYRHSRQKSKSKEKECDRYPDWRFDRVQVQSFDMAPASRQPTVPGTLGVVSNTELTTSAAASKARFIPLESKDTEVGYGVVHLYRDSQETPGLYDPPSGSKGEGKPKALDINELTDEALTTIAVLAVPSYMTSFDFMGFVGEKTLDDISHIRMIRTGKTNRYMVLMKFRSKQGARKFVTEFNGKIFNTMEPENCHVVYVKSIQFAIPETTPSHHPGVFPTITGDPFSPLPSPLPEATPSSATATLSSKPAPPPTPSLLELPTCPVCLERMDETTGLLTILCQHVFHCACLSKWPDSSCPVCRYTQSPHPAPVSDASSDTSDSCHTCGASSNLWICLICGNVGCGRYDEAHAFEHYKQTSHCYAMDIESQRVWDYASDGYVHRLVQNKDDGKLVELPGLNQGGGGEIPKEKLEAVGMEYTYLLTSQLESQRLYFEEKVKRASDKAASATQAAEKAGEQAEMAARALKEVQGKFLELAERVPELEKAKTRAEFKAQKLQEMAKGMEKELKEERKVSEGLMERVNFLGKENDERGAQIQDLAEQVRDLMFYLEAGKKMEGVEEDVREGTLTVAEAPKEKGKKKKGKK</sequence>
<dbReference type="InterPro" id="IPR001841">
    <property type="entry name" value="Znf_RING"/>
</dbReference>
<dbReference type="PANTHER" id="PTHR24007">
    <property type="entry name" value="BRCA1-ASSOCIATED PROTEIN"/>
    <property type="match status" value="1"/>
</dbReference>
<dbReference type="STRING" id="1076935.U4LJ12"/>
<dbReference type="CDD" id="cd12717">
    <property type="entry name" value="RRM_ETP1"/>
    <property type="match status" value="1"/>
</dbReference>
<dbReference type="Gene3D" id="3.30.40.10">
    <property type="entry name" value="Zinc/RING finger domain, C3HC4 (zinc finger)"/>
    <property type="match status" value="2"/>
</dbReference>
<gene>
    <name evidence="9" type="ORF">PCON_10906</name>
</gene>
<evidence type="ECO:0000256" key="2">
    <source>
        <dbReference type="ARBA" id="ARBA00022771"/>
    </source>
</evidence>
<dbReference type="CDD" id="cd16457">
    <property type="entry name" value="RING-H2_BRAP2"/>
    <property type="match status" value="1"/>
</dbReference>